<dbReference type="Proteomes" id="UP000272503">
    <property type="component" value="Unassembled WGS sequence"/>
</dbReference>
<reference evidence="1 2" key="1">
    <citation type="submission" date="2018-10" db="EMBL/GenBank/DDBJ databases">
        <authorList>
            <person name="Li J."/>
        </authorList>
    </citation>
    <scope>NUCLEOTIDE SEQUENCE [LARGE SCALE GENOMIC DNA]</scope>
    <source>
        <strain evidence="1 2">IF 016277</strain>
    </source>
</reference>
<protein>
    <submittedName>
        <fullName evidence="1">Uncharacterized protein</fullName>
    </submittedName>
</protein>
<evidence type="ECO:0000313" key="2">
    <source>
        <dbReference type="Proteomes" id="UP000272503"/>
    </source>
</evidence>
<accession>A0A3L7A5X3</accession>
<keyword evidence="2" id="KW-1185">Reference proteome</keyword>
<gene>
    <name evidence="1" type="ORF">D9V32_08455</name>
</gene>
<comment type="caution">
    <text evidence="1">The sequence shown here is derived from an EMBL/GenBank/DDBJ whole genome shotgun (WGS) entry which is preliminary data.</text>
</comment>
<proteinExistence type="predicted"/>
<name>A0A3L7A5X3_9MICO</name>
<dbReference type="AlphaFoldDB" id="A0A3L7A5X3"/>
<dbReference type="EMBL" id="RCUX01000006">
    <property type="protein sequence ID" value="RLP75504.1"/>
    <property type="molecule type" value="Genomic_DNA"/>
</dbReference>
<organism evidence="1 2">
    <name type="scientific">Mycetocola tolaasinivorans</name>
    <dbReference type="NCBI Taxonomy" id="76635"/>
    <lineage>
        <taxon>Bacteria</taxon>
        <taxon>Bacillati</taxon>
        <taxon>Actinomycetota</taxon>
        <taxon>Actinomycetes</taxon>
        <taxon>Micrococcales</taxon>
        <taxon>Microbacteriaceae</taxon>
        <taxon>Mycetocola</taxon>
    </lineage>
</organism>
<sequence>MLRLRALADPAQIPEIPRFADVSVSERDGVQRFVAGYSTLSGPTAAGAGSIELWAHAPTAGKIEFDRENSGLWSLLFEGVEVLSEDENLWVMDNGFGVRAAPEAVTVTSDSVRVDLRDDAEILVISGPAEHRIRNRARLAVDAVEQLPSY</sequence>
<evidence type="ECO:0000313" key="1">
    <source>
        <dbReference type="EMBL" id="RLP75504.1"/>
    </source>
</evidence>